<keyword evidence="4" id="KW-0418">Kinase</keyword>
<dbReference type="GO" id="GO:0004674">
    <property type="term" value="F:protein serine/threonine kinase activity"/>
    <property type="evidence" value="ECO:0007669"/>
    <property type="project" value="UniProtKB-EC"/>
</dbReference>
<dbReference type="RefSeq" id="WP_119321186.1">
    <property type="nucleotide sequence ID" value="NZ_AP025739.1"/>
</dbReference>
<evidence type="ECO:0000313" key="7">
    <source>
        <dbReference type="EMBL" id="BDI30212.1"/>
    </source>
</evidence>
<dbReference type="EMBL" id="AP025739">
    <property type="protein sequence ID" value="BDI30212.1"/>
    <property type="molecule type" value="Genomic_DNA"/>
</dbReference>
<keyword evidence="2" id="KW-0808">Transferase</keyword>
<dbReference type="Pfam" id="PF13432">
    <property type="entry name" value="TPR_16"/>
    <property type="match status" value="1"/>
</dbReference>
<dbReference type="InterPro" id="IPR011990">
    <property type="entry name" value="TPR-like_helical_dom_sf"/>
</dbReference>
<gene>
    <name evidence="7" type="ORF">CCAX7_22630</name>
</gene>
<dbReference type="KEGG" id="ccot:CCAX7_22630"/>
<dbReference type="SUPFAM" id="SSF56112">
    <property type="entry name" value="Protein kinase-like (PK-like)"/>
    <property type="match status" value="1"/>
</dbReference>
<reference evidence="7 8" key="1">
    <citation type="journal article" date="2019" name="Int. J. Syst. Evol. Microbiol.">
        <title>Capsulimonas corticalis gen. nov., sp. nov., an aerobic capsulated bacterium, of a novel bacterial order, Capsulimonadales ord. nov., of the class Armatimonadia of the phylum Armatimonadetes.</title>
        <authorList>
            <person name="Li J."/>
            <person name="Kudo C."/>
            <person name="Tonouchi A."/>
        </authorList>
    </citation>
    <scope>NUCLEOTIDE SEQUENCE [LARGE SCALE GENOMIC DNA]</scope>
    <source>
        <strain evidence="7 8">AX-7</strain>
    </source>
</reference>
<evidence type="ECO:0000256" key="1">
    <source>
        <dbReference type="ARBA" id="ARBA00012513"/>
    </source>
</evidence>
<dbReference type="Gene3D" id="1.10.510.10">
    <property type="entry name" value="Transferase(Phosphotransferase) domain 1"/>
    <property type="match status" value="1"/>
</dbReference>
<keyword evidence="3" id="KW-0547">Nucleotide-binding</keyword>
<evidence type="ECO:0000256" key="4">
    <source>
        <dbReference type="ARBA" id="ARBA00022777"/>
    </source>
</evidence>
<keyword evidence="5" id="KW-0067">ATP-binding</keyword>
<proteinExistence type="predicted"/>
<dbReference type="PANTHER" id="PTHR43289:SF6">
    <property type="entry name" value="SERINE_THREONINE-PROTEIN KINASE NEKL-3"/>
    <property type="match status" value="1"/>
</dbReference>
<dbReference type="PANTHER" id="PTHR43289">
    <property type="entry name" value="MITOGEN-ACTIVATED PROTEIN KINASE KINASE KINASE 20-RELATED"/>
    <property type="match status" value="1"/>
</dbReference>
<dbReference type="InterPro" id="IPR000719">
    <property type="entry name" value="Prot_kinase_dom"/>
</dbReference>
<evidence type="ECO:0000256" key="5">
    <source>
        <dbReference type="ARBA" id="ARBA00022840"/>
    </source>
</evidence>
<dbReference type="PROSITE" id="PS50011">
    <property type="entry name" value="PROTEIN_KINASE_DOM"/>
    <property type="match status" value="1"/>
</dbReference>
<evidence type="ECO:0000256" key="3">
    <source>
        <dbReference type="ARBA" id="ARBA00022741"/>
    </source>
</evidence>
<dbReference type="InterPro" id="IPR019734">
    <property type="entry name" value="TPR_rpt"/>
</dbReference>
<dbReference type="Pfam" id="PF00069">
    <property type="entry name" value="Pkinase"/>
    <property type="match status" value="1"/>
</dbReference>
<dbReference type="Proteomes" id="UP000287394">
    <property type="component" value="Chromosome"/>
</dbReference>
<dbReference type="EC" id="2.7.11.1" evidence="1"/>
<sequence length="731" mass="79348">MSLGMLGKYERLDVLGHGASGIVYLAKDTLLGKLVAIKHIAAQGEDRDRFLEEARVLDRLRHPNIVQVNSVDLIDGKVVLDMEYVSGSNLQDVLRRTPQLPVADAVGIAAQICDGLAFAHANRTVHRDVKPANIIISHDGEVKLVDFGLAEVLGTNSFAGGAGTYAYMAPEDFHAEELSDRQSDIWAAGVILYEMLAGRRPFRVARPKDPFAWKRAVDEDPYAPIPQERPEVPEALDRIAAKALARDKGERYADAAEMARDLRALGLAATRSALAEDLSATSFADAPHDGEEPTIAAIDFRAGRLEQAWEENEEAPTVAAGALPGFPFLPDIDAFLALAPEQWDAARAALRSGDLARWLRSVGEDPLAATADEISRDLARDPDDALRDFLYRSGLDTSTEARNGFEEGSRRIKEGQFAEAAGLLRRSTRLDPSRPAAYERLAHALRTQGDASGALQVLEEAVTRHPGDRTLSRELTSQAGARLTLSTQTVSFGVMRKGEKRTQRVSLRNAGTGVVQGRVGAAPGWVEIEPRTFTTRQRQQLLFTAQTDNVWQTPAEYRETVVLETSAGRHEIVVQATVLPARLGFAQIFYWYIPVLICALLPLLAGLAAPHTFAPGVRHLWEPGAVASGLLCGSLFVLATAADTVGKYRLIPLLLLSLSILGATAIGRGLGSYEDHAAREMLVRATPPILIVLVMQAAIQARDPRGWGRWPIWAFIICALGAAVAYVIGHG</sequence>
<dbReference type="AlphaFoldDB" id="A0A402CUY5"/>
<accession>A0A402CUY5</accession>
<dbReference type="SMART" id="SM00220">
    <property type="entry name" value="S_TKc"/>
    <property type="match status" value="1"/>
</dbReference>
<dbReference type="CDD" id="cd14014">
    <property type="entry name" value="STKc_PknB_like"/>
    <property type="match status" value="1"/>
</dbReference>
<dbReference type="InterPro" id="IPR017441">
    <property type="entry name" value="Protein_kinase_ATP_BS"/>
</dbReference>
<dbReference type="PROSITE" id="PS50005">
    <property type="entry name" value="TPR"/>
    <property type="match status" value="1"/>
</dbReference>
<dbReference type="PROSITE" id="PS00107">
    <property type="entry name" value="PROTEIN_KINASE_ATP"/>
    <property type="match status" value="1"/>
</dbReference>
<evidence type="ECO:0000259" key="6">
    <source>
        <dbReference type="PROSITE" id="PS50011"/>
    </source>
</evidence>
<evidence type="ECO:0000313" key="8">
    <source>
        <dbReference type="Proteomes" id="UP000287394"/>
    </source>
</evidence>
<dbReference type="Gene3D" id="1.25.40.10">
    <property type="entry name" value="Tetratricopeptide repeat domain"/>
    <property type="match status" value="1"/>
</dbReference>
<name>A0A402CUY5_9BACT</name>
<dbReference type="SUPFAM" id="SSF48452">
    <property type="entry name" value="TPR-like"/>
    <property type="match status" value="1"/>
</dbReference>
<dbReference type="InterPro" id="IPR011009">
    <property type="entry name" value="Kinase-like_dom_sf"/>
</dbReference>
<keyword evidence="8" id="KW-1185">Reference proteome</keyword>
<feature type="domain" description="Protein kinase" evidence="6">
    <location>
        <begin position="9"/>
        <end position="265"/>
    </location>
</feature>
<dbReference type="OrthoDB" id="9801841at2"/>
<organism evidence="7 8">
    <name type="scientific">Capsulimonas corticalis</name>
    <dbReference type="NCBI Taxonomy" id="2219043"/>
    <lineage>
        <taxon>Bacteria</taxon>
        <taxon>Bacillati</taxon>
        <taxon>Armatimonadota</taxon>
        <taxon>Armatimonadia</taxon>
        <taxon>Capsulimonadales</taxon>
        <taxon>Capsulimonadaceae</taxon>
        <taxon>Capsulimonas</taxon>
    </lineage>
</organism>
<protein>
    <recommendedName>
        <fullName evidence="1">non-specific serine/threonine protein kinase</fullName>
        <ecNumber evidence="1">2.7.11.1</ecNumber>
    </recommendedName>
</protein>
<evidence type="ECO:0000256" key="2">
    <source>
        <dbReference type="ARBA" id="ARBA00022679"/>
    </source>
</evidence>
<dbReference type="GO" id="GO:0005524">
    <property type="term" value="F:ATP binding"/>
    <property type="evidence" value="ECO:0007669"/>
    <property type="project" value="UniProtKB-UniRule"/>
</dbReference>